<dbReference type="OrthoDB" id="17795at10239"/>
<keyword evidence="2" id="KW-1185">Reference proteome</keyword>
<dbReference type="Proteomes" id="UP000029889">
    <property type="component" value="Segment"/>
</dbReference>
<dbReference type="EMBL" id="KM507819">
    <property type="protein sequence ID" value="AIT13925.1"/>
    <property type="molecule type" value="Genomic_DNA"/>
</dbReference>
<dbReference type="GeneID" id="22111068"/>
<gene>
    <name evidence="1" type="primary">28</name>
    <name evidence="1" type="ORF">PBI_121Q_28</name>
</gene>
<accession>A0A097EWX7</accession>
<sequence>MRFRDLTEEAPGKDIRNMITTIALSLVSTGREEVNVQSLISEIKKRTNIDVPYNVMMDILNSLPFVQDANSDVVTFAGNSAEGSEEVEQDSEEQVEDWATKAAVTANKQKN</sequence>
<protein>
    <submittedName>
        <fullName evidence="1">Structural protein</fullName>
    </submittedName>
</protein>
<organism evidence="1 2">
    <name type="scientific">Escherichia phage 121Q</name>
    <dbReference type="NCBI Taxonomy" id="1555202"/>
    <lineage>
        <taxon>Viruses</taxon>
        <taxon>Duplodnaviria</taxon>
        <taxon>Heunggongvirae</taxon>
        <taxon>Uroviricota</taxon>
        <taxon>Caudoviricetes</taxon>
        <taxon>Asteriusvirus</taxon>
        <taxon>Asteriusvirus av121Q</taxon>
    </lineage>
</organism>
<evidence type="ECO:0000313" key="2">
    <source>
        <dbReference type="Proteomes" id="UP000029889"/>
    </source>
</evidence>
<name>A0A097EWX7_9CAUD</name>
<evidence type="ECO:0000313" key="1">
    <source>
        <dbReference type="EMBL" id="AIT13925.1"/>
    </source>
</evidence>
<dbReference type="KEGG" id="vg:22111068"/>
<proteinExistence type="predicted"/>
<dbReference type="RefSeq" id="YP_009101622.1">
    <property type="nucleotide sequence ID" value="NC_025447.1"/>
</dbReference>
<reference evidence="1 2" key="1">
    <citation type="submission" date="2014-09" db="EMBL/GenBank/DDBJ databases">
        <authorList>
            <person name="Lapin J.S."/>
            <person name="Pope W.H."/>
            <person name="Hua J."/>
            <person name="Ford M.E."/>
            <person name="Conway J.F."/>
            <person name="Hatfull G.F."/>
            <person name="Hendrix R.W."/>
        </authorList>
    </citation>
    <scope>NUCLEOTIDE SEQUENCE [LARGE SCALE GENOMIC DNA]</scope>
</reference>